<gene>
    <name evidence="2" type="ORF">AMJ39_05580</name>
</gene>
<dbReference type="Proteomes" id="UP000052008">
    <property type="component" value="Unassembled WGS sequence"/>
</dbReference>
<dbReference type="AlphaFoldDB" id="A0A0S7WSQ8"/>
<evidence type="ECO:0000259" key="1">
    <source>
        <dbReference type="Pfam" id="PF04187"/>
    </source>
</evidence>
<protein>
    <recommendedName>
        <fullName evidence="1">Haem-binding uptake Tiki superfamily ChaN domain-containing protein</fullName>
    </recommendedName>
</protein>
<dbReference type="Gene3D" id="3.40.50.11550">
    <property type="match status" value="1"/>
</dbReference>
<feature type="domain" description="Haem-binding uptake Tiki superfamily ChaN" evidence="1">
    <location>
        <begin position="32"/>
        <end position="121"/>
    </location>
</feature>
<evidence type="ECO:0000313" key="3">
    <source>
        <dbReference type="Proteomes" id="UP000052008"/>
    </source>
</evidence>
<dbReference type="PATRIC" id="fig|1703770.3.peg.613"/>
<evidence type="ECO:0000313" key="2">
    <source>
        <dbReference type="EMBL" id="KPJ53202.1"/>
    </source>
</evidence>
<dbReference type="Pfam" id="PF04187">
    <property type="entry name" value="Cofac_haem_bdg"/>
    <property type="match status" value="1"/>
</dbReference>
<sequence length="371" mass="42814">MGAEAAHSALAQKAVLADYVRTHHMSPEEYVISKFEEHDVVCIGEQHRIKHDVELIQRIIPELYENGIYTLGTEFGRREDQPRIDSLLNAPAWDEALARQVTFNQSVTWGFREYVDVYRAAWQLNHGLPEGARRFRILGLGDSLDWSVIQKPEDRNDPAIMKKVWHGEGEHLWAKVVLDEVITKGEKALTYSGIHHAFTQYRQPNWSIEKQRLIRFEDRRMGNFLYREIGKRAITIYLHAPWNSAEGWEAPMVQPADGIIESVMAELEPEYIPVGFDTKGTPFGRLPGETSMYMYGYEDFTLETFCDGYIYQMPISEFRGVTPIEGFINEDNIEYARLQMPNPAYRHASIEQFNNAIAADADIPRRFANVR</sequence>
<comment type="caution">
    <text evidence="2">The sequence shown here is derived from an EMBL/GenBank/DDBJ whole genome shotgun (WGS) entry which is preliminary data.</text>
</comment>
<dbReference type="SUPFAM" id="SSF159501">
    <property type="entry name" value="EreA/ChaN-like"/>
    <property type="match status" value="1"/>
</dbReference>
<accession>A0A0S7WSQ8</accession>
<dbReference type="InterPro" id="IPR007314">
    <property type="entry name" value="Cofac_haem-bd_dom"/>
</dbReference>
<organism evidence="2 3">
    <name type="scientific">candidate division TA06 bacterium DG_24</name>
    <dbReference type="NCBI Taxonomy" id="1703770"/>
    <lineage>
        <taxon>Bacteria</taxon>
        <taxon>Bacteria division TA06</taxon>
    </lineage>
</organism>
<reference evidence="2 3" key="1">
    <citation type="journal article" date="2015" name="Microbiome">
        <title>Genomic resolution of linkages in carbon, nitrogen, and sulfur cycling among widespread estuary sediment bacteria.</title>
        <authorList>
            <person name="Baker B.J."/>
            <person name="Lazar C.S."/>
            <person name="Teske A.P."/>
            <person name="Dick G.J."/>
        </authorList>
    </citation>
    <scope>NUCLEOTIDE SEQUENCE [LARGE SCALE GENOMIC DNA]</scope>
    <source>
        <strain evidence="2">DG_24</strain>
    </source>
</reference>
<dbReference type="EMBL" id="LIZS01000027">
    <property type="protein sequence ID" value="KPJ53202.1"/>
    <property type="molecule type" value="Genomic_DNA"/>
</dbReference>
<proteinExistence type="predicted"/>
<name>A0A0S7WSQ8_UNCT6</name>